<dbReference type="KEGG" id="caml:H6X83_04355"/>
<evidence type="ECO:0000313" key="1">
    <source>
        <dbReference type="EMBL" id="QNO18867.1"/>
    </source>
</evidence>
<organism evidence="1 2">
    <name type="scientific">Caproicibacterium amylolyticum</name>
    <dbReference type="NCBI Taxonomy" id="2766537"/>
    <lineage>
        <taxon>Bacteria</taxon>
        <taxon>Bacillati</taxon>
        <taxon>Bacillota</taxon>
        <taxon>Clostridia</taxon>
        <taxon>Eubacteriales</taxon>
        <taxon>Oscillospiraceae</taxon>
        <taxon>Caproicibacterium</taxon>
    </lineage>
</organism>
<name>A0A7G9WJK5_9FIRM</name>
<evidence type="ECO:0000313" key="2">
    <source>
        <dbReference type="Proteomes" id="UP000516046"/>
    </source>
</evidence>
<dbReference type="Proteomes" id="UP000516046">
    <property type="component" value="Chromosome"/>
</dbReference>
<accession>A0A7G9WJK5</accession>
<dbReference type="AlphaFoldDB" id="A0A7G9WJK5"/>
<protein>
    <submittedName>
        <fullName evidence="1">Uncharacterized protein</fullName>
    </submittedName>
</protein>
<gene>
    <name evidence="1" type="ORF">H6X83_04355</name>
</gene>
<dbReference type="EMBL" id="CP060696">
    <property type="protein sequence ID" value="QNO18867.1"/>
    <property type="molecule type" value="Genomic_DNA"/>
</dbReference>
<dbReference type="RefSeq" id="WP_212507936.1">
    <property type="nucleotide sequence ID" value="NZ_CP060696.1"/>
</dbReference>
<sequence length="64" mass="7310">MSEEQRLVSQRKAVDKYHAKLDDVKVRFKKGSRDAVRAYAVAHGYNSLQDYIKQLVKADSGIEV</sequence>
<reference evidence="1 2" key="1">
    <citation type="submission" date="2020-08" db="EMBL/GenBank/DDBJ databases">
        <authorList>
            <person name="Ren C."/>
            <person name="Gu Y."/>
            <person name="Xu Y."/>
        </authorList>
    </citation>
    <scope>NUCLEOTIDE SEQUENCE [LARGE SCALE GENOMIC DNA]</scope>
    <source>
        <strain evidence="1 2">LBM18003</strain>
    </source>
</reference>
<keyword evidence="2" id="KW-1185">Reference proteome</keyword>
<proteinExistence type="predicted"/>